<accession>A0A1E1KYB6</accession>
<protein>
    <submittedName>
        <fullName evidence="1">Uncharacterized protein</fullName>
    </submittedName>
</protein>
<dbReference type="AlphaFoldDB" id="A0A1E1KYB6"/>
<reference evidence="2" key="1">
    <citation type="submission" date="2016-03" db="EMBL/GenBank/DDBJ databases">
        <authorList>
            <person name="Ploux O."/>
        </authorList>
    </citation>
    <scope>NUCLEOTIDE SEQUENCE [LARGE SCALE GENOMIC DNA]</scope>
    <source>
        <strain evidence="2">UK7</strain>
    </source>
</reference>
<name>A0A1E1KYB6_9HELO</name>
<organism evidence="1 2">
    <name type="scientific">Rhynchosporium graminicola</name>
    <dbReference type="NCBI Taxonomy" id="2792576"/>
    <lineage>
        <taxon>Eukaryota</taxon>
        <taxon>Fungi</taxon>
        <taxon>Dikarya</taxon>
        <taxon>Ascomycota</taxon>
        <taxon>Pezizomycotina</taxon>
        <taxon>Leotiomycetes</taxon>
        <taxon>Helotiales</taxon>
        <taxon>Ploettnerulaceae</taxon>
        <taxon>Rhynchosporium</taxon>
    </lineage>
</organism>
<evidence type="ECO:0000313" key="2">
    <source>
        <dbReference type="Proteomes" id="UP000178129"/>
    </source>
</evidence>
<gene>
    <name evidence="1" type="ORF">RCO7_09245</name>
</gene>
<proteinExistence type="predicted"/>
<comment type="caution">
    <text evidence="1">The sequence shown here is derived from an EMBL/GenBank/DDBJ whole genome shotgun (WGS) entry which is preliminary data.</text>
</comment>
<keyword evidence="2" id="KW-1185">Reference proteome</keyword>
<dbReference type="EMBL" id="FJUW01000027">
    <property type="protein sequence ID" value="CZT03235.1"/>
    <property type="molecule type" value="Genomic_DNA"/>
</dbReference>
<sequence>MSYLAAIDEMGLAGFIRSILYPTAVSTEPGFHSTFIELFPPQAIFDIQVPSTTDLAGAIRDPTMLRLSRIELMQINIANGQNLEETQAFLDGSDRITERYLRRGLKKRSNRVLAEEAHAAYAEDQGKARDRV</sequence>
<dbReference type="InParanoid" id="A0A1E1KYB6"/>
<evidence type="ECO:0000313" key="1">
    <source>
        <dbReference type="EMBL" id="CZT03235.1"/>
    </source>
</evidence>
<dbReference type="Proteomes" id="UP000178129">
    <property type="component" value="Unassembled WGS sequence"/>
</dbReference>